<evidence type="ECO:0000256" key="3">
    <source>
        <dbReference type="ARBA" id="ARBA00020462"/>
    </source>
</evidence>
<comment type="caution">
    <text evidence="6">The sequence shown here is derived from an EMBL/GenBank/DDBJ whole genome shotgun (WGS) entry which is preliminary data.</text>
</comment>
<proteinExistence type="inferred from homology"/>
<feature type="compositionally biased region" description="Basic and acidic residues" evidence="5">
    <location>
        <begin position="440"/>
        <end position="449"/>
    </location>
</feature>
<dbReference type="InterPro" id="IPR007133">
    <property type="entry name" value="RNA_pol_II-assoc_Paf1"/>
</dbReference>
<keyword evidence="7" id="KW-1185">Reference proteome</keyword>
<accession>A0ABN8N0X4</accession>
<gene>
    <name evidence="6" type="ORF">PLOB_00045343</name>
</gene>
<feature type="compositionally biased region" description="Acidic residues" evidence="5">
    <location>
        <begin position="450"/>
        <end position="471"/>
    </location>
</feature>
<dbReference type="EMBL" id="CALNXK010000008">
    <property type="protein sequence ID" value="CAH3040694.1"/>
    <property type="molecule type" value="Genomic_DNA"/>
</dbReference>
<evidence type="ECO:0000256" key="1">
    <source>
        <dbReference type="ARBA" id="ARBA00004123"/>
    </source>
</evidence>
<dbReference type="Proteomes" id="UP001159405">
    <property type="component" value="Unassembled WGS sequence"/>
</dbReference>
<dbReference type="Pfam" id="PF03985">
    <property type="entry name" value="Paf1"/>
    <property type="match status" value="1"/>
</dbReference>
<feature type="compositionally biased region" description="Basic and acidic residues" evidence="5">
    <location>
        <begin position="9"/>
        <end position="18"/>
    </location>
</feature>
<dbReference type="PANTHER" id="PTHR23188:SF12">
    <property type="entry name" value="RNA POLYMERASE II-ASSOCIATED FACTOR 1 HOMOLOG"/>
    <property type="match status" value="1"/>
</dbReference>
<evidence type="ECO:0000256" key="4">
    <source>
        <dbReference type="ARBA" id="ARBA00023242"/>
    </source>
</evidence>
<feature type="region of interest" description="Disordered" evidence="5">
    <location>
        <begin position="363"/>
        <end position="471"/>
    </location>
</feature>
<evidence type="ECO:0000313" key="7">
    <source>
        <dbReference type="Proteomes" id="UP001159405"/>
    </source>
</evidence>
<comment type="similarity">
    <text evidence="2">Belongs to the PAF1 family.</text>
</comment>
<dbReference type="PANTHER" id="PTHR23188">
    <property type="entry name" value="RNA POLYMERASE II-ASSOCIATED FACTOR 1 HOMOLOG"/>
    <property type="match status" value="1"/>
</dbReference>
<feature type="compositionally biased region" description="Acidic residues" evidence="5">
    <location>
        <begin position="378"/>
        <end position="439"/>
    </location>
</feature>
<evidence type="ECO:0000313" key="6">
    <source>
        <dbReference type="EMBL" id="CAH3040694.1"/>
    </source>
</evidence>
<evidence type="ECO:0000256" key="2">
    <source>
        <dbReference type="ARBA" id="ARBA00007560"/>
    </source>
</evidence>
<name>A0ABN8N0X4_9CNID</name>
<comment type="subcellular location">
    <subcellularLocation>
        <location evidence="1">Nucleus</location>
    </subcellularLocation>
</comment>
<feature type="region of interest" description="Disordered" evidence="5">
    <location>
        <begin position="1"/>
        <end position="24"/>
    </location>
</feature>
<evidence type="ECO:0000256" key="5">
    <source>
        <dbReference type="SAM" id="MobiDB-lite"/>
    </source>
</evidence>
<organism evidence="6 7">
    <name type="scientific">Porites lobata</name>
    <dbReference type="NCBI Taxonomy" id="104759"/>
    <lineage>
        <taxon>Eukaryota</taxon>
        <taxon>Metazoa</taxon>
        <taxon>Cnidaria</taxon>
        <taxon>Anthozoa</taxon>
        <taxon>Hexacorallia</taxon>
        <taxon>Scleractinia</taxon>
        <taxon>Fungiina</taxon>
        <taxon>Poritidae</taxon>
        <taxon>Porites</taxon>
    </lineage>
</organism>
<sequence length="471" mass="54411">MAPTVQDGQKSRDQERRQSSLRSTVSKADFVSRVKYNNNLPDIPFDAKFIAYPFESNRFVEYKPTSLEKNYRHEMLTEVDLGVNIDLIDPDTYALDPNVSLDPDDEKLLEEDPINLPDKKRTAHHNRNVSWLRRTEYISTEYNRSRTSNEMVETKVGFNVKKKFQGTDIYKDRESQIAAIESTFDAAQRPILRHPTKPNVTPVEVLPVFPDFQMWAQPCAHVIFDTDPTPRGRNGPAEEEEMSQAMIRGMVDASGDQFVAYFLPTRETIGKRKRDLETEMDYTEDEEYEYKMAREYNWNVKNKATKGYEENYFFVFREGEGVFYDELVTRVHLSKRRVRGGAGGVQSAVSQLVVKHRELDDNERKAQRMRMTQLDTAVAEEEEEEFEEEEGDEDEEGADEAENEEENPAEDGQEEEEKQGNDSEDEDMKDDDDDDDEAEKESNDEKDEKESSEEEGSSGEESASDEDEDDG</sequence>
<reference evidence="6 7" key="1">
    <citation type="submission" date="2022-05" db="EMBL/GenBank/DDBJ databases">
        <authorList>
            <consortium name="Genoscope - CEA"/>
            <person name="William W."/>
        </authorList>
    </citation>
    <scope>NUCLEOTIDE SEQUENCE [LARGE SCALE GENOMIC DNA]</scope>
</reference>
<keyword evidence="4" id="KW-0539">Nucleus</keyword>
<protein>
    <recommendedName>
        <fullName evidence="3">RNA polymerase II-associated factor 1 homolog</fullName>
    </recommendedName>
</protein>